<dbReference type="InterPro" id="IPR059059">
    <property type="entry name" value="Znf-C2H2_7th_ZNF462"/>
</dbReference>
<gene>
    <name evidence="3" type="ORF">AOZ06_12600</name>
    <name evidence="4" type="ORF">AOZ06_12920</name>
</gene>
<proteinExistence type="predicted"/>
<dbReference type="STRING" id="860235.AOZ06_12600"/>
<sequence length="123" mass="13390">MGGLEVIADEPTPSPIKSRDGAAVLWTQTRTLLLGDGSTVYGCQHCDYTSPNVNAIRPHLQAHNSRRGKKTTTAPTGDLTLAELVARLAELDKVTAALDEWRTRALKAEKALRTLRNLLGDRT</sequence>
<dbReference type="EMBL" id="CP012752">
    <property type="protein sequence ID" value="ALG14754.1"/>
    <property type="molecule type" value="Genomic_DNA"/>
</dbReference>
<keyword evidence="5" id="KW-1185">Reference proteome</keyword>
<evidence type="ECO:0000313" key="5">
    <source>
        <dbReference type="Proteomes" id="UP000063699"/>
    </source>
</evidence>
<protein>
    <recommendedName>
        <fullName evidence="2">Zinc finger protein 462-like seventh C2H2 zinc finger domain-containing protein</fullName>
    </recommendedName>
</protein>
<accession>A0A0N9IE21</accession>
<dbReference type="OrthoDB" id="3624012at2"/>
<evidence type="ECO:0000313" key="3">
    <source>
        <dbReference type="EMBL" id="ALG14749.1"/>
    </source>
</evidence>
<feature type="coiled-coil region" evidence="1">
    <location>
        <begin position="91"/>
        <end position="118"/>
    </location>
</feature>
<name>A0A0N9IE21_9PSEU</name>
<dbReference type="EMBL" id="CP012752">
    <property type="protein sequence ID" value="ALG14749.1"/>
    <property type="molecule type" value="Genomic_DNA"/>
</dbReference>
<evidence type="ECO:0000313" key="4">
    <source>
        <dbReference type="EMBL" id="ALG14754.1"/>
    </source>
</evidence>
<evidence type="ECO:0000259" key="2">
    <source>
        <dbReference type="Pfam" id="PF23225"/>
    </source>
</evidence>
<dbReference type="Proteomes" id="UP000063699">
    <property type="component" value="Chromosome"/>
</dbReference>
<reference evidence="4 5" key="1">
    <citation type="submission" date="2015-07" db="EMBL/GenBank/DDBJ databases">
        <title>Genome sequencing of Kibdelosporangium phytohabitans.</title>
        <authorList>
            <person name="Qin S."/>
            <person name="Xing K."/>
        </authorList>
    </citation>
    <scope>NUCLEOTIDE SEQUENCE [LARGE SCALE GENOMIC DNA]</scope>
    <source>
        <strain evidence="4 5">KLBMP1111</strain>
    </source>
</reference>
<evidence type="ECO:0000256" key="1">
    <source>
        <dbReference type="SAM" id="Coils"/>
    </source>
</evidence>
<dbReference type="KEGG" id="kphy:AOZ06_12600"/>
<organism evidence="4 5">
    <name type="scientific">Kibdelosporangium phytohabitans</name>
    <dbReference type="NCBI Taxonomy" id="860235"/>
    <lineage>
        <taxon>Bacteria</taxon>
        <taxon>Bacillati</taxon>
        <taxon>Actinomycetota</taxon>
        <taxon>Actinomycetes</taxon>
        <taxon>Pseudonocardiales</taxon>
        <taxon>Pseudonocardiaceae</taxon>
        <taxon>Kibdelosporangium</taxon>
    </lineage>
</organism>
<feature type="domain" description="Zinc finger protein 462-like seventh C2H2 zinc finger" evidence="2">
    <location>
        <begin position="38"/>
        <end position="61"/>
    </location>
</feature>
<dbReference type="Pfam" id="PF23225">
    <property type="entry name" value="zf-C2H2_7th_ZNF462"/>
    <property type="match status" value="1"/>
</dbReference>
<keyword evidence="1" id="KW-0175">Coiled coil</keyword>
<dbReference type="AlphaFoldDB" id="A0A0N9IE21"/>
<dbReference type="KEGG" id="kphy:AOZ06_12920"/>